<dbReference type="STRING" id="283909.R7UNI3"/>
<organism evidence="1">
    <name type="scientific">Capitella teleta</name>
    <name type="common">Polychaete worm</name>
    <dbReference type="NCBI Taxonomy" id="283909"/>
    <lineage>
        <taxon>Eukaryota</taxon>
        <taxon>Metazoa</taxon>
        <taxon>Spiralia</taxon>
        <taxon>Lophotrochozoa</taxon>
        <taxon>Annelida</taxon>
        <taxon>Polychaeta</taxon>
        <taxon>Sedentaria</taxon>
        <taxon>Scolecida</taxon>
        <taxon>Capitellidae</taxon>
        <taxon>Capitella</taxon>
    </lineage>
</organism>
<reference evidence="3" key="1">
    <citation type="submission" date="2012-12" db="EMBL/GenBank/DDBJ databases">
        <authorList>
            <person name="Hellsten U."/>
            <person name="Grimwood J."/>
            <person name="Chapman J.A."/>
            <person name="Shapiro H."/>
            <person name="Aerts A."/>
            <person name="Otillar R.P."/>
            <person name="Terry A.Y."/>
            <person name="Boore J.L."/>
            <person name="Simakov O."/>
            <person name="Marletaz F."/>
            <person name="Cho S.-J."/>
            <person name="Edsinger-Gonzales E."/>
            <person name="Havlak P."/>
            <person name="Kuo D.-H."/>
            <person name="Larsson T."/>
            <person name="Lv J."/>
            <person name="Arendt D."/>
            <person name="Savage R."/>
            <person name="Osoegawa K."/>
            <person name="de Jong P."/>
            <person name="Lindberg D.R."/>
            <person name="Seaver E.C."/>
            <person name="Weisblat D.A."/>
            <person name="Putnam N.H."/>
            <person name="Grigoriev I.V."/>
            <person name="Rokhsar D.S."/>
        </authorList>
    </citation>
    <scope>NUCLEOTIDE SEQUENCE</scope>
    <source>
        <strain evidence="3">I ESC-2004</strain>
    </source>
</reference>
<name>R7UNI3_CAPTE</name>
<dbReference type="InterPro" id="IPR052557">
    <property type="entry name" value="CAP/Cytokinesis_protein"/>
</dbReference>
<dbReference type="EMBL" id="KB299712">
    <property type="protein sequence ID" value="ELU07648.1"/>
    <property type="molecule type" value="Genomic_DNA"/>
</dbReference>
<reference evidence="1 3" key="2">
    <citation type="journal article" date="2013" name="Nature">
        <title>Insights into bilaterian evolution from three spiralian genomes.</title>
        <authorList>
            <person name="Simakov O."/>
            <person name="Marletaz F."/>
            <person name="Cho S.J."/>
            <person name="Edsinger-Gonzales E."/>
            <person name="Havlak P."/>
            <person name="Hellsten U."/>
            <person name="Kuo D.H."/>
            <person name="Larsson T."/>
            <person name="Lv J."/>
            <person name="Arendt D."/>
            <person name="Savage R."/>
            <person name="Osoegawa K."/>
            <person name="de Jong P."/>
            <person name="Grimwood J."/>
            <person name="Chapman J.A."/>
            <person name="Shapiro H."/>
            <person name="Aerts A."/>
            <person name="Otillar R.P."/>
            <person name="Terry A.Y."/>
            <person name="Boore J.L."/>
            <person name="Grigoriev I.V."/>
            <person name="Lindberg D.R."/>
            <person name="Seaver E.C."/>
            <person name="Weisblat D.A."/>
            <person name="Putnam N.H."/>
            <person name="Rokhsar D.S."/>
        </authorList>
    </citation>
    <scope>NUCLEOTIDE SEQUENCE</scope>
    <source>
        <strain evidence="1 3">I ESC-2004</strain>
    </source>
</reference>
<accession>R7UNI3</accession>
<evidence type="ECO:0008006" key="4">
    <source>
        <dbReference type="Google" id="ProtNLM"/>
    </source>
</evidence>
<dbReference type="OrthoDB" id="6129702at2759"/>
<dbReference type="HOGENOM" id="CLU_2078859_0_0_1"/>
<sequence length="118" mass="13638">MYFYRNAGIEAVKIPGIVKTPCYIPGDAIDPKSPNHEWNAVRLRGASGWHLIDLTWAAGHIDRKSGDFRSDFNPHFLFTNPRDFAREHLPVEPKWQLLYKPLTLKAFKSDLLLRPGYF</sequence>
<evidence type="ECO:0000313" key="1">
    <source>
        <dbReference type="EMBL" id="ELU07648.1"/>
    </source>
</evidence>
<dbReference type="AlphaFoldDB" id="R7UNI3"/>
<dbReference type="PANTHER" id="PTHR46333:SF2">
    <property type="entry name" value="CYTOKINESIS PROTEIN 3"/>
    <property type="match status" value="1"/>
</dbReference>
<dbReference type="SUPFAM" id="SSF54001">
    <property type="entry name" value="Cysteine proteinases"/>
    <property type="match status" value="1"/>
</dbReference>
<dbReference type="EnsemblMetazoa" id="CapteT135357">
    <property type="protein sequence ID" value="CapteP135357"/>
    <property type="gene ID" value="CapteG135357"/>
</dbReference>
<proteinExistence type="predicted"/>
<feature type="non-terminal residue" evidence="1">
    <location>
        <position position="118"/>
    </location>
</feature>
<protein>
    <recommendedName>
        <fullName evidence="4">Transglutaminase-like domain-containing protein</fullName>
    </recommendedName>
</protein>
<dbReference type="GO" id="GO:0005737">
    <property type="term" value="C:cytoplasm"/>
    <property type="evidence" value="ECO:0007669"/>
    <property type="project" value="TreeGrafter"/>
</dbReference>
<evidence type="ECO:0000313" key="2">
    <source>
        <dbReference type="EnsemblMetazoa" id="CapteP135357"/>
    </source>
</evidence>
<dbReference type="PANTHER" id="PTHR46333">
    <property type="entry name" value="CYTOKINESIS PROTEIN 3"/>
    <property type="match status" value="1"/>
</dbReference>
<dbReference type="InterPro" id="IPR038765">
    <property type="entry name" value="Papain-like_cys_pep_sf"/>
</dbReference>
<evidence type="ECO:0000313" key="3">
    <source>
        <dbReference type="Proteomes" id="UP000014760"/>
    </source>
</evidence>
<dbReference type="EMBL" id="AMQN01007000">
    <property type="status" value="NOT_ANNOTATED_CDS"/>
    <property type="molecule type" value="Genomic_DNA"/>
</dbReference>
<dbReference type="Proteomes" id="UP000014760">
    <property type="component" value="Unassembled WGS sequence"/>
</dbReference>
<gene>
    <name evidence="1" type="ORF">CAPTEDRAFT_135357</name>
</gene>
<reference evidence="2" key="3">
    <citation type="submission" date="2015-06" db="UniProtKB">
        <authorList>
            <consortium name="EnsemblMetazoa"/>
        </authorList>
    </citation>
    <scope>IDENTIFICATION</scope>
</reference>
<keyword evidence="3" id="KW-1185">Reference proteome</keyword>